<gene>
    <name evidence="1" type="ordered locus">Metme_2473</name>
</gene>
<reference key="2">
    <citation type="submission" date="2011-05" db="EMBL/GenBank/DDBJ databases">
        <title>Complete genome sequence of the aerobic marine methanotroph Methylomonas methanica MC09.</title>
        <authorList>
            <person name="Boden R."/>
            <person name="Cunliffe M."/>
            <person name="Scanlan J."/>
            <person name="Moussard H."/>
            <person name="Kits K.D."/>
            <person name="Klotz M."/>
            <person name="Jetten M."/>
            <person name="Vuilleumier S."/>
            <person name="Han J."/>
            <person name="Peters L."/>
            <person name="Mikhailova N."/>
            <person name="Teshima H."/>
            <person name="Tapia R."/>
            <person name="Kyrpides N."/>
            <person name="Ivanova N."/>
            <person name="Pagani I."/>
            <person name="Cheng J.-F."/>
            <person name="Goodwin L."/>
            <person name="Han C."/>
            <person name="Hauser L."/>
            <person name="Land M."/>
            <person name="Lapidus A."/>
            <person name="Lucas S."/>
            <person name="Pitluck S."/>
            <person name="Woyke T."/>
            <person name="Stein L.Y."/>
            <person name="Murrell C."/>
        </authorList>
    </citation>
    <scope>NUCLEOTIDE SEQUENCE</scope>
    <source>
        <strain>MC09</strain>
    </source>
</reference>
<accession>F9ZWM3</accession>
<dbReference type="EMBL" id="CP002738">
    <property type="protein sequence ID" value="AEG00870.1"/>
    <property type="molecule type" value="Genomic_DNA"/>
</dbReference>
<reference evidence="2" key="3">
    <citation type="submission" date="2011-05" db="EMBL/GenBank/DDBJ databases">
        <title>Complete sequence of Methylomonas methanica MC09.</title>
        <authorList>
            <consortium name="US DOE Joint Genome Institute"/>
            <person name="Lucas S."/>
            <person name="Han J."/>
            <person name="Lapidus A."/>
            <person name="Cheng J.-F."/>
            <person name="Goodwin L."/>
            <person name="Pitluck S."/>
            <person name="Peters L."/>
            <person name="Mikhailova N."/>
            <person name="Teshima H."/>
            <person name="Han C."/>
            <person name="Tapia R."/>
            <person name="Land M."/>
            <person name="Hauser L."/>
            <person name="Kyrpides N."/>
            <person name="Ivanova N."/>
            <person name="Pagani I."/>
            <person name="Stein L."/>
            <person name="Woyke T."/>
        </authorList>
    </citation>
    <scope>NUCLEOTIDE SEQUENCE [LARGE SCALE GENOMIC DNA]</scope>
    <source>
        <strain evidence="2">MC09</strain>
    </source>
</reference>
<evidence type="ECO:0000313" key="1">
    <source>
        <dbReference type="EMBL" id="AEG00870.1"/>
    </source>
</evidence>
<proteinExistence type="predicted"/>
<organism evidence="1 2">
    <name type="scientific">Methylomonas methanica (strain DSM 25384 / MC09)</name>
    <dbReference type="NCBI Taxonomy" id="857087"/>
    <lineage>
        <taxon>Bacteria</taxon>
        <taxon>Pseudomonadati</taxon>
        <taxon>Pseudomonadota</taxon>
        <taxon>Gammaproteobacteria</taxon>
        <taxon>Methylococcales</taxon>
        <taxon>Methylococcaceae</taxon>
        <taxon>Methylomonas</taxon>
    </lineage>
</organism>
<dbReference type="STRING" id="857087.Metme_2473"/>
<dbReference type="HOGENOM" id="CLU_2936311_0_0_6"/>
<sequence length="60" mass="6622">MSEVTIEVMMGEDLEDVIQDKYGPNIEYSVLSSYHCDKGGGCDYCTCYVVQINSDEGSNS</sequence>
<protein>
    <submittedName>
        <fullName evidence="1">Uncharacterized protein</fullName>
    </submittedName>
</protein>
<keyword evidence="2" id="KW-1185">Reference proteome</keyword>
<dbReference type="RefSeq" id="WP_013819108.1">
    <property type="nucleotide sequence ID" value="NC_015572.1"/>
</dbReference>
<evidence type="ECO:0000313" key="2">
    <source>
        <dbReference type="Proteomes" id="UP000008888"/>
    </source>
</evidence>
<name>F9ZWM3_METMM</name>
<reference evidence="1 2" key="1">
    <citation type="journal article" date="2011" name="J. Bacteriol.">
        <title>Complete Genome Sequence of the Aerobic Marine Methanotroph Methylomonas methanica MC09.</title>
        <authorList>
            <person name="Boden R."/>
            <person name="Cunliffe M."/>
            <person name="Scanlan J."/>
            <person name="Moussard H."/>
            <person name="Kits K.D."/>
            <person name="Klotz M.G."/>
            <person name="Jetten M.S."/>
            <person name="Vuilleumier S."/>
            <person name="Han J."/>
            <person name="Peters L."/>
            <person name="Mikhailova N."/>
            <person name="Teshima H."/>
            <person name="Tapia R."/>
            <person name="Kyrpides N."/>
            <person name="Ivanova N."/>
            <person name="Pagani I."/>
            <person name="Cheng J.F."/>
            <person name="Goodwin L."/>
            <person name="Han C."/>
            <person name="Hauser L."/>
            <person name="Land M.L."/>
            <person name="Lapidus A."/>
            <person name="Lucas S."/>
            <person name="Pitluck S."/>
            <person name="Woyke T."/>
            <person name="Stein L."/>
            <person name="Murrell J.C."/>
        </authorList>
    </citation>
    <scope>NUCLEOTIDE SEQUENCE [LARGE SCALE GENOMIC DNA]</scope>
    <source>
        <strain evidence="1 2">MC09</strain>
    </source>
</reference>
<dbReference type="KEGG" id="mmt:Metme_2473"/>
<dbReference type="Proteomes" id="UP000008888">
    <property type="component" value="Chromosome"/>
</dbReference>
<dbReference type="AlphaFoldDB" id="F9ZWM3"/>